<dbReference type="AlphaFoldDB" id="A0A8H3LAC6"/>
<name>A0A8H3LAC6_9GLOM</name>
<organism evidence="1 2">
    <name type="scientific">Rhizophagus clarus</name>
    <dbReference type="NCBI Taxonomy" id="94130"/>
    <lineage>
        <taxon>Eukaryota</taxon>
        <taxon>Fungi</taxon>
        <taxon>Fungi incertae sedis</taxon>
        <taxon>Mucoromycota</taxon>
        <taxon>Glomeromycotina</taxon>
        <taxon>Glomeromycetes</taxon>
        <taxon>Glomerales</taxon>
        <taxon>Glomeraceae</taxon>
        <taxon>Rhizophagus</taxon>
    </lineage>
</organism>
<dbReference type="Proteomes" id="UP000615446">
    <property type="component" value="Unassembled WGS sequence"/>
</dbReference>
<accession>A0A8H3LAC6</accession>
<dbReference type="OrthoDB" id="2427005at2759"/>
<dbReference type="EMBL" id="BLAL01000069">
    <property type="protein sequence ID" value="GES83514.1"/>
    <property type="molecule type" value="Genomic_DNA"/>
</dbReference>
<evidence type="ECO:0000313" key="1">
    <source>
        <dbReference type="EMBL" id="GES83514.1"/>
    </source>
</evidence>
<comment type="caution">
    <text evidence="1">The sequence shown here is derived from an EMBL/GenBank/DDBJ whole genome shotgun (WGS) entry which is preliminary data.</text>
</comment>
<evidence type="ECO:0000313" key="2">
    <source>
        <dbReference type="Proteomes" id="UP000615446"/>
    </source>
</evidence>
<protein>
    <submittedName>
        <fullName evidence="1">Ribonuclease H-like domain-containing protein</fullName>
    </submittedName>
</protein>
<reference evidence="1" key="1">
    <citation type="submission" date="2019-10" db="EMBL/GenBank/DDBJ databases">
        <title>Conservation and host-specific expression of non-tandemly repeated heterogenous ribosome RNA gene in arbuscular mycorrhizal fungi.</title>
        <authorList>
            <person name="Maeda T."/>
            <person name="Kobayashi Y."/>
            <person name="Nakagawa T."/>
            <person name="Ezawa T."/>
            <person name="Yamaguchi K."/>
            <person name="Bino T."/>
            <person name="Nishimoto Y."/>
            <person name="Shigenobu S."/>
            <person name="Kawaguchi M."/>
        </authorList>
    </citation>
    <scope>NUCLEOTIDE SEQUENCE</scope>
    <source>
        <strain evidence="1">HR1</strain>
    </source>
</reference>
<sequence length="77" mass="8736">MSNNLMLALDGWSFLNHQSIWNFTILTPNRKEYVFQLSDLSSDSHTGKYIAEKIEDIINRVGVSKFSAIVSNNDSNV</sequence>
<gene>
    <name evidence="1" type="ORF">RCL2_001066900</name>
</gene>
<proteinExistence type="predicted"/>